<feature type="domain" description="C3H1-type" evidence="6">
    <location>
        <begin position="238"/>
        <end position="266"/>
    </location>
</feature>
<dbReference type="InParanoid" id="F0XDU7"/>
<dbReference type="InterPro" id="IPR000571">
    <property type="entry name" value="Znf_CCCH"/>
</dbReference>
<evidence type="ECO:0000256" key="3">
    <source>
        <dbReference type="ARBA" id="ARBA00022833"/>
    </source>
</evidence>
<name>F0XDU7_GROCL</name>
<protein>
    <submittedName>
        <fullName evidence="7">Ccch zinc finger DNA-binding protein</fullName>
    </submittedName>
</protein>
<keyword evidence="2 4" id="KW-0863">Zinc-finger</keyword>
<keyword evidence="1 4" id="KW-0479">Metal-binding</keyword>
<evidence type="ECO:0000259" key="6">
    <source>
        <dbReference type="PROSITE" id="PS50103"/>
    </source>
</evidence>
<gene>
    <name evidence="7" type="ORF">CMQ_985</name>
</gene>
<proteinExistence type="predicted"/>
<keyword evidence="8" id="KW-1185">Reference proteome</keyword>
<dbReference type="eggNOG" id="KOG1492">
    <property type="taxonomic scope" value="Eukaryota"/>
</dbReference>
<evidence type="ECO:0000313" key="7">
    <source>
        <dbReference type="EMBL" id="EFX04057.1"/>
    </source>
</evidence>
<dbReference type="PROSITE" id="PS50103">
    <property type="entry name" value="ZF_C3H1"/>
    <property type="match status" value="3"/>
</dbReference>
<dbReference type="STRING" id="655863.F0XDU7"/>
<feature type="domain" description="C3H1-type" evidence="6">
    <location>
        <begin position="294"/>
        <end position="322"/>
    </location>
</feature>
<dbReference type="AlphaFoldDB" id="F0XDU7"/>
<feature type="zinc finger region" description="C3H1-type" evidence="4">
    <location>
        <begin position="238"/>
        <end position="266"/>
    </location>
</feature>
<dbReference type="SUPFAM" id="SSF90229">
    <property type="entry name" value="CCCH zinc finger"/>
    <property type="match status" value="2"/>
</dbReference>
<dbReference type="GO" id="GO:0003677">
    <property type="term" value="F:DNA binding"/>
    <property type="evidence" value="ECO:0007669"/>
    <property type="project" value="UniProtKB-KW"/>
</dbReference>
<feature type="region of interest" description="Disordered" evidence="5">
    <location>
        <begin position="49"/>
        <end position="73"/>
    </location>
</feature>
<dbReference type="HOGENOM" id="CLU_048898_0_0_1"/>
<dbReference type="GO" id="GO:0008270">
    <property type="term" value="F:zinc ion binding"/>
    <property type="evidence" value="ECO:0007669"/>
    <property type="project" value="UniProtKB-KW"/>
</dbReference>
<accession>F0XDU7</accession>
<feature type="region of interest" description="Disordered" evidence="5">
    <location>
        <begin position="360"/>
        <end position="383"/>
    </location>
</feature>
<sequence>MTSEDRELLARISQLAAYHPYVHPYRPRGGYRGKPAAYRNRTLVLNCSSNGDKSDGTDAPQKSESLSANGNWVSKTDRHMQLINSTVYEKEAPARTKAIEQTRLHNQKMKDDRERAKLQNHLRYLANSHGGSVGGGSSNYNANGRAPTPYQIVVQGISFHVVKNGSKLVKAPGDPNPPSSTPKTAIVGGVKFFRSKNGNLYRHGVVKAQRRAGNVKKIDQPCKIFSTTGPFCRYIHDPVKVAVCKEFLQKGHCASGDDCDLSHELTAERTPFCLHYAKGSCTNPNCPYTHSEVSTGALVCRPFGLYGYCEKGADCLERHVFECPDFSNTGVCKVKGCKLPHRERASFMRRANIASLERDADAEDADMVDASSDESVHSDDVDSDEVDEFVGADGNDADLDFVTQKDFIEF</sequence>
<dbReference type="FunFam" id="4.10.1000.10:FF:000035">
    <property type="entry name" value="CCCH zinc finger protein, variant"/>
    <property type="match status" value="1"/>
</dbReference>
<keyword evidence="7" id="KW-0238">DNA-binding</keyword>
<dbReference type="Gene3D" id="4.10.1000.10">
    <property type="entry name" value="Zinc finger, CCCH-type"/>
    <property type="match status" value="2"/>
</dbReference>
<evidence type="ECO:0000256" key="4">
    <source>
        <dbReference type="PROSITE-ProRule" id="PRU00723"/>
    </source>
</evidence>
<dbReference type="RefSeq" id="XP_014173539.1">
    <property type="nucleotide sequence ID" value="XM_014318064.1"/>
</dbReference>
<feature type="zinc finger region" description="C3H1-type" evidence="4">
    <location>
        <begin position="267"/>
        <end position="293"/>
    </location>
</feature>
<evidence type="ECO:0000313" key="8">
    <source>
        <dbReference type="Proteomes" id="UP000007796"/>
    </source>
</evidence>
<dbReference type="OrthoDB" id="410307at2759"/>
<dbReference type="GeneID" id="25982124"/>
<evidence type="ECO:0000256" key="5">
    <source>
        <dbReference type="SAM" id="MobiDB-lite"/>
    </source>
</evidence>
<evidence type="ECO:0000256" key="1">
    <source>
        <dbReference type="ARBA" id="ARBA00022723"/>
    </source>
</evidence>
<dbReference type="PANTHER" id="PTHR46156">
    <property type="entry name" value="CCCH ZINGC FINGER"/>
    <property type="match status" value="1"/>
</dbReference>
<reference evidence="7 8" key="1">
    <citation type="journal article" date="2011" name="Proc. Natl. Acad. Sci. U.S.A.">
        <title>Genome and transcriptome analyses of the mountain pine beetle-fungal symbiont Grosmannia clavigera, a lodgepole pine pathogen.</title>
        <authorList>
            <person name="DiGuistini S."/>
            <person name="Wang Y."/>
            <person name="Liao N.Y."/>
            <person name="Taylor G."/>
            <person name="Tanguay P."/>
            <person name="Feau N."/>
            <person name="Henrissat B."/>
            <person name="Chan S.K."/>
            <person name="Hesse-Orce U."/>
            <person name="Alamouti S.M."/>
            <person name="Tsui C.K.M."/>
            <person name="Docking R.T."/>
            <person name="Levasseur A."/>
            <person name="Haridas S."/>
            <person name="Robertson G."/>
            <person name="Birol I."/>
            <person name="Holt R.A."/>
            <person name="Marra M.A."/>
            <person name="Hamelin R.C."/>
            <person name="Hirst M."/>
            <person name="Jones S.J.M."/>
            <person name="Bohlmann J."/>
            <person name="Breuil C."/>
        </authorList>
    </citation>
    <scope>NUCLEOTIDE SEQUENCE [LARGE SCALE GENOMIC DNA]</scope>
    <source>
        <strain evidence="8">kw1407 / UAMH 11150</strain>
    </source>
</reference>
<feature type="zinc finger region" description="C3H1-type" evidence="4">
    <location>
        <begin position="294"/>
        <end position="322"/>
    </location>
</feature>
<keyword evidence="3 4" id="KW-0862">Zinc</keyword>
<feature type="compositionally biased region" description="Polar residues" evidence="5">
    <location>
        <begin position="60"/>
        <end position="73"/>
    </location>
</feature>
<dbReference type="GO" id="GO:0005634">
    <property type="term" value="C:nucleus"/>
    <property type="evidence" value="ECO:0007669"/>
    <property type="project" value="TreeGrafter"/>
</dbReference>
<dbReference type="SMART" id="SM00356">
    <property type="entry name" value="ZnF_C3H1"/>
    <property type="match status" value="3"/>
</dbReference>
<dbReference type="PANTHER" id="PTHR46156:SF1">
    <property type="entry name" value="ZINC FINGER CCCH DOMAIN-CONTAINING PROTEIN 3"/>
    <property type="match status" value="1"/>
</dbReference>
<dbReference type="EMBL" id="GL629765">
    <property type="protein sequence ID" value="EFX04057.1"/>
    <property type="molecule type" value="Genomic_DNA"/>
</dbReference>
<dbReference type="InterPro" id="IPR036855">
    <property type="entry name" value="Znf_CCCH_sf"/>
</dbReference>
<dbReference type="Proteomes" id="UP000007796">
    <property type="component" value="Unassembled WGS sequence"/>
</dbReference>
<feature type="domain" description="C3H1-type" evidence="6">
    <location>
        <begin position="267"/>
        <end position="293"/>
    </location>
</feature>
<evidence type="ECO:0000256" key="2">
    <source>
        <dbReference type="ARBA" id="ARBA00022771"/>
    </source>
</evidence>
<organism evidence="8">
    <name type="scientific">Grosmannia clavigera (strain kw1407 / UAMH 11150)</name>
    <name type="common">Blue stain fungus</name>
    <name type="synonym">Graphiocladiella clavigera</name>
    <dbReference type="NCBI Taxonomy" id="655863"/>
    <lineage>
        <taxon>Eukaryota</taxon>
        <taxon>Fungi</taxon>
        <taxon>Dikarya</taxon>
        <taxon>Ascomycota</taxon>
        <taxon>Pezizomycotina</taxon>
        <taxon>Sordariomycetes</taxon>
        <taxon>Sordariomycetidae</taxon>
        <taxon>Ophiostomatales</taxon>
        <taxon>Ophiostomataceae</taxon>
        <taxon>Leptographium</taxon>
    </lineage>
</organism>